<name>A0A0V1M0Z6_9BILA</name>
<organism evidence="1 2">
    <name type="scientific">Trichinella papuae</name>
    <dbReference type="NCBI Taxonomy" id="268474"/>
    <lineage>
        <taxon>Eukaryota</taxon>
        <taxon>Metazoa</taxon>
        <taxon>Ecdysozoa</taxon>
        <taxon>Nematoda</taxon>
        <taxon>Enoplea</taxon>
        <taxon>Dorylaimia</taxon>
        <taxon>Trichinellida</taxon>
        <taxon>Trichinellidae</taxon>
        <taxon>Trichinella</taxon>
    </lineage>
</organism>
<sequence length="69" mass="7862">MYIEWRCKCVDGCRKGKANAIISMDKAISGKSTCLNRSRQFTWRVKCPFFSKNISRPQANASTITICKL</sequence>
<accession>A0A0V1M0Z6</accession>
<comment type="caution">
    <text evidence="1">The sequence shown here is derived from an EMBL/GenBank/DDBJ whole genome shotgun (WGS) entry which is preliminary data.</text>
</comment>
<evidence type="ECO:0000313" key="1">
    <source>
        <dbReference type="EMBL" id="KRZ65054.1"/>
    </source>
</evidence>
<protein>
    <submittedName>
        <fullName evidence="1">Uncharacterized protein</fullName>
    </submittedName>
</protein>
<keyword evidence="2" id="KW-1185">Reference proteome</keyword>
<gene>
    <name evidence="1" type="ORF">T10_8728</name>
</gene>
<proteinExistence type="predicted"/>
<dbReference type="AlphaFoldDB" id="A0A0V1M0Z6"/>
<dbReference type="Proteomes" id="UP000054843">
    <property type="component" value="Unassembled WGS sequence"/>
</dbReference>
<dbReference type="EMBL" id="JYDO01000557">
    <property type="protein sequence ID" value="KRZ65054.1"/>
    <property type="molecule type" value="Genomic_DNA"/>
</dbReference>
<reference evidence="1 2" key="1">
    <citation type="submission" date="2015-01" db="EMBL/GenBank/DDBJ databases">
        <title>Evolution of Trichinella species and genotypes.</title>
        <authorList>
            <person name="Korhonen P.K."/>
            <person name="Edoardo P."/>
            <person name="Giuseppe L.R."/>
            <person name="Gasser R.B."/>
        </authorList>
    </citation>
    <scope>NUCLEOTIDE SEQUENCE [LARGE SCALE GENOMIC DNA]</scope>
    <source>
        <strain evidence="1">ISS1980</strain>
    </source>
</reference>
<evidence type="ECO:0000313" key="2">
    <source>
        <dbReference type="Proteomes" id="UP000054843"/>
    </source>
</evidence>